<comment type="subcellular location">
    <subcellularLocation>
        <location evidence="1">Nucleus</location>
    </subcellularLocation>
</comment>
<feature type="region of interest" description="Disordered" evidence="4">
    <location>
        <begin position="377"/>
        <end position="399"/>
    </location>
</feature>
<dbReference type="InterPro" id="IPR007019">
    <property type="entry name" value="SURF6"/>
</dbReference>
<feature type="compositionally biased region" description="Basic residues" evidence="4">
    <location>
        <begin position="564"/>
        <end position="583"/>
    </location>
</feature>
<evidence type="ECO:0000259" key="5">
    <source>
        <dbReference type="Pfam" id="PF04935"/>
    </source>
</evidence>
<gene>
    <name evidence="7" type="ORF">EJ08DRAFT_223093</name>
</gene>
<feature type="compositionally biased region" description="Basic and acidic residues" evidence="4">
    <location>
        <begin position="525"/>
        <end position="540"/>
    </location>
</feature>
<dbReference type="OrthoDB" id="444809at2759"/>
<feature type="compositionally biased region" description="Polar residues" evidence="4">
    <location>
        <begin position="301"/>
        <end position="315"/>
    </location>
</feature>
<feature type="compositionally biased region" description="Basic and acidic residues" evidence="4">
    <location>
        <begin position="135"/>
        <end position="159"/>
    </location>
</feature>
<dbReference type="Pfam" id="PF04935">
    <property type="entry name" value="SURF6"/>
    <property type="match status" value="1"/>
</dbReference>
<dbReference type="EMBL" id="MU007011">
    <property type="protein sequence ID" value="KAF2436033.1"/>
    <property type="molecule type" value="Genomic_DNA"/>
</dbReference>
<comment type="similarity">
    <text evidence="2">Belongs to the SURF6 family.</text>
</comment>
<name>A0A9P4P340_9PEZI</name>
<dbReference type="GO" id="GO:0003677">
    <property type="term" value="F:DNA binding"/>
    <property type="evidence" value="ECO:0007669"/>
    <property type="project" value="TreeGrafter"/>
</dbReference>
<dbReference type="GO" id="GO:0005730">
    <property type="term" value="C:nucleolus"/>
    <property type="evidence" value="ECO:0007669"/>
    <property type="project" value="TreeGrafter"/>
</dbReference>
<feature type="compositionally biased region" description="Acidic residues" evidence="4">
    <location>
        <begin position="236"/>
        <end position="245"/>
    </location>
</feature>
<dbReference type="GO" id="GO:0003723">
    <property type="term" value="F:RNA binding"/>
    <property type="evidence" value="ECO:0007669"/>
    <property type="project" value="TreeGrafter"/>
</dbReference>
<feature type="compositionally biased region" description="Basic and acidic residues" evidence="4">
    <location>
        <begin position="385"/>
        <end position="399"/>
    </location>
</feature>
<dbReference type="Pfam" id="PF15459">
    <property type="entry name" value="RRP14"/>
    <property type="match status" value="1"/>
</dbReference>
<feature type="compositionally biased region" description="Low complexity" evidence="4">
    <location>
        <begin position="226"/>
        <end position="235"/>
    </location>
</feature>
<evidence type="ECO:0000256" key="4">
    <source>
        <dbReference type="SAM" id="MobiDB-lite"/>
    </source>
</evidence>
<evidence type="ECO:0000256" key="3">
    <source>
        <dbReference type="ARBA" id="ARBA00023242"/>
    </source>
</evidence>
<evidence type="ECO:0000256" key="1">
    <source>
        <dbReference type="ARBA" id="ARBA00004123"/>
    </source>
</evidence>
<feature type="compositionally biased region" description="Basic and acidic residues" evidence="4">
    <location>
        <begin position="317"/>
        <end position="327"/>
    </location>
</feature>
<dbReference type="InterPro" id="IPR029188">
    <property type="entry name" value="Rrp14_N"/>
</dbReference>
<dbReference type="InterPro" id="IPR029190">
    <property type="entry name" value="Rrp14/SURF6_C"/>
</dbReference>
<dbReference type="GO" id="GO:0042274">
    <property type="term" value="P:ribosomal small subunit biogenesis"/>
    <property type="evidence" value="ECO:0007669"/>
    <property type="project" value="TreeGrafter"/>
</dbReference>
<protein>
    <submittedName>
        <fullName evidence="7">SURF6-domain-containing protein</fullName>
    </submittedName>
</protein>
<keyword evidence="8" id="KW-1185">Reference proteome</keyword>
<keyword evidence="3" id="KW-0539">Nucleus</keyword>
<comment type="caution">
    <text evidence="7">The sequence shown here is derived from an EMBL/GenBank/DDBJ whole genome shotgun (WGS) entry which is preliminary data.</text>
</comment>
<dbReference type="PANTHER" id="PTHR14369">
    <property type="entry name" value="SURFEIT LOCUS PROTEIN 6"/>
    <property type="match status" value="1"/>
</dbReference>
<feature type="compositionally biased region" description="Polar residues" evidence="4">
    <location>
        <begin position="202"/>
        <end position="225"/>
    </location>
</feature>
<feature type="domain" description="Ribosomal RNA-processing protein 14/surfeit locus protein 6 C-terminal" evidence="5">
    <location>
        <begin position="369"/>
        <end position="566"/>
    </location>
</feature>
<evidence type="ECO:0000259" key="6">
    <source>
        <dbReference type="Pfam" id="PF15459"/>
    </source>
</evidence>
<feature type="compositionally biased region" description="Basic and acidic residues" evidence="4">
    <location>
        <begin position="114"/>
        <end position="127"/>
    </location>
</feature>
<organism evidence="7 8">
    <name type="scientific">Tothia fuscella</name>
    <dbReference type="NCBI Taxonomy" id="1048955"/>
    <lineage>
        <taxon>Eukaryota</taxon>
        <taxon>Fungi</taxon>
        <taxon>Dikarya</taxon>
        <taxon>Ascomycota</taxon>
        <taxon>Pezizomycotina</taxon>
        <taxon>Dothideomycetes</taxon>
        <taxon>Pleosporomycetidae</taxon>
        <taxon>Venturiales</taxon>
        <taxon>Cylindrosympodiaceae</taxon>
        <taxon>Tothia</taxon>
    </lineage>
</organism>
<feature type="region of interest" description="Disordered" evidence="4">
    <location>
        <begin position="31"/>
        <end position="327"/>
    </location>
</feature>
<reference evidence="7" key="1">
    <citation type="journal article" date="2020" name="Stud. Mycol.">
        <title>101 Dothideomycetes genomes: a test case for predicting lifestyles and emergence of pathogens.</title>
        <authorList>
            <person name="Haridas S."/>
            <person name="Albert R."/>
            <person name="Binder M."/>
            <person name="Bloem J."/>
            <person name="Labutti K."/>
            <person name="Salamov A."/>
            <person name="Andreopoulos B."/>
            <person name="Baker S."/>
            <person name="Barry K."/>
            <person name="Bills G."/>
            <person name="Bluhm B."/>
            <person name="Cannon C."/>
            <person name="Castanera R."/>
            <person name="Culley D."/>
            <person name="Daum C."/>
            <person name="Ezra D."/>
            <person name="Gonzalez J."/>
            <person name="Henrissat B."/>
            <person name="Kuo A."/>
            <person name="Liang C."/>
            <person name="Lipzen A."/>
            <person name="Lutzoni F."/>
            <person name="Magnuson J."/>
            <person name="Mondo S."/>
            <person name="Nolan M."/>
            <person name="Ohm R."/>
            <person name="Pangilinan J."/>
            <person name="Park H.-J."/>
            <person name="Ramirez L."/>
            <person name="Alfaro M."/>
            <person name="Sun H."/>
            <person name="Tritt A."/>
            <person name="Yoshinaga Y."/>
            <person name="Zwiers L.-H."/>
            <person name="Turgeon B."/>
            <person name="Goodwin S."/>
            <person name="Spatafora J."/>
            <person name="Crous P."/>
            <person name="Grigoriev I."/>
        </authorList>
    </citation>
    <scope>NUCLEOTIDE SEQUENCE</scope>
    <source>
        <strain evidence="7">CBS 130266</strain>
    </source>
</reference>
<proteinExistence type="inferred from homology"/>
<feature type="domain" description="Ribosomal RNA-processing protein 14 N-terminal" evidence="6">
    <location>
        <begin position="8"/>
        <end position="58"/>
    </location>
</feature>
<evidence type="ECO:0000313" key="8">
    <source>
        <dbReference type="Proteomes" id="UP000800235"/>
    </source>
</evidence>
<dbReference type="Proteomes" id="UP000800235">
    <property type="component" value="Unassembled WGS sequence"/>
</dbReference>
<sequence length="594" mass="65753">MADDLEARLQGHSQAFEGLLSLIPAKFYYDQDHTDDWQKKKQTPEERRLAKKAKLHPDAHKSARDVMEENERKRRREDEEEEAGDVRGISGIDGIDEEKPLQGLKAPKKKAQKQRGDQDVHSTDAKKAPKLTPKKSKEQRAKDKEQRQKARLARKEEKRQLKKAKREAASQPGEQPKAPSKKLPKEPTVQPEPDLQKPPKKSQVTKSQDDTTNGAVNGIVNGSTNDTADASNASEAEADDDDGAEEDKREEESTVLDNDMDMVDVTGLVPDVPADAQSSSPSSTSSILPPATEDTSKESNAKTAPSNDQPASLTADSKPDKKILTPEEKAIKDAEHAEHMARLRAKVEAYRKARKADGPDGKIAKGRGELIEARRLKEQKKKERKKEVRAEAREAEKKAEMEAELARLRGSPSIGSELFGGRASGSSSPTNNFSFGRVAFKDGQRVNSSLSGLVDIHKKGTSDPKTALIAAEKKKARLSGLDEAKRADIEEKDVWLNAKKKVNGERVRDDTNLLKKTLKRKEKTKLKSEKEWNERIEGVKKGQAFQQKKREENLAKRKEEKGSKGKSAKKGGAKKGGAKKKSRPGFEGSFKGRA</sequence>
<feature type="compositionally biased region" description="Basic and acidic residues" evidence="4">
    <location>
        <begin position="55"/>
        <end position="72"/>
    </location>
</feature>
<dbReference type="GO" id="GO:0042273">
    <property type="term" value="P:ribosomal large subunit biogenesis"/>
    <property type="evidence" value="ECO:0007669"/>
    <property type="project" value="TreeGrafter"/>
</dbReference>
<dbReference type="AlphaFoldDB" id="A0A9P4P340"/>
<evidence type="ECO:0000256" key="2">
    <source>
        <dbReference type="ARBA" id="ARBA00005904"/>
    </source>
</evidence>
<dbReference type="PANTHER" id="PTHR14369:SF0">
    <property type="entry name" value="SURFEIT LOCUS PROTEIN 6"/>
    <property type="match status" value="1"/>
</dbReference>
<evidence type="ECO:0000313" key="7">
    <source>
        <dbReference type="EMBL" id="KAF2436033.1"/>
    </source>
</evidence>
<feature type="compositionally biased region" description="Basic and acidic residues" evidence="4">
    <location>
        <begin position="548"/>
        <end position="563"/>
    </location>
</feature>
<feature type="compositionally biased region" description="Basic and acidic residues" evidence="4">
    <location>
        <begin position="31"/>
        <end position="48"/>
    </location>
</feature>
<feature type="region of interest" description="Disordered" evidence="4">
    <location>
        <begin position="523"/>
        <end position="594"/>
    </location>
</feature>
<accession>A0A9P4P340</accession>